<dbReference type="Proteomes" id="UP000075635">
    <property type="component" value="Unassembled WGS sequence"/>
</dbReference>
<organism evidence="1 2">
    <name type="scientific">Sorangium cellulosum</name>
    <name type="common">Polyangium cellulosum</name>
    <dbReference type="NCBI Taxonomy" id="56"/>
    <lineage>
        <taxon>Bacteria</taxon>
        <taxon>Pseudomonadati</taxon>
        <taxon>Myxococcota</taxon>
        <taxon>Polyangia</taxon>
        <taxon>Polyangiales</taxon>
        <taxon>Polyangiaceae</taxon>
        <taxon>Sorangium</taxon>
    </lineage>
</organism>
<proteinExistence type="predicted"/>
<dbReference type="EMBL" id="JEMB01001772">
    <property type="protein sequence ID" value="KYF85177.1"/>
    <property type="molecule type" value="Genomic_DNA"/>
</dbReference>
<reference evidence="1 2" key="1">
    <citation type="submission" date="2014-02" db="EMBL/GenBank/DDBJ databases">
        <title>The small core and large imbalanced accessory genome model reveals a collaborative survival strategy of Sorangium cellulosum strains in nature.</title>
        <authorList>
            <person name="Han K."/>
            <person name="Peng R."/>
            <person name="Blom J."/>
            <person name="Li Y.-Z."/>
        </authorList>
    </citation>
    <scope>NUCLEOTIDE SEQUENCE [LARGE SCALE GENOMIC DNA]</scope>
    <source>
        <strain evidence="1 2">So0011-07</strain>
    </source>
</reference>
<gene>
    <name evidence="1" type="ORF">BE17_22345</name>
</gene>
<sequence length="401" mass="43033">MSSRTADVVVLVPGFLGFGRVGEFYYFAERVISVIRGALEMRLGRPVPVVPCCTLPMGRLAHRQEFLLKWLMSLDAQFDGAQRIHLVGHSAGGVDAELLTCAESIFHDGGSWGDAARVRSKLASVTAIASPFHGTYLATSEVARFILSPSLNLRSARSVARMAWILARLVPRVAQSADIVRGMASSRPETAKFLLQLWQNRELIDDLSPVSMARLRRRCRSEGRVPVTCFVTTTLTTDQASREADAFFLELRRLTAEHDPAEAPSPARASLALLAQHAEAAIRCPEVTTPRFDLGASDGVVNSACQILDPTNPAGLGGICVADHADVLGHYDRKDEFIPGPPLNAGLFHSGSRFGDNQFFELYKRVAAAIVRATESSAAVAAVSAVPGAGGANGRTSSPEA</sequence>
<evidence type="ECO:0008006" key="3">
    <source>
        <dbReference type="Google" id="ProtNLM"/>
    </source>
</evidence>
<name>A0A150RY82_SORCE</name>
<protein>
    <recommendedName>
        <fullName evidence="3">Triacylglycerol lipase</fullName>
    </recommendedName>
</protein>
<dbReference type="Gene3D" id="3.40.50.1820">
    <property type="entry name" value="alpha/beta hydrolase"/>
    <property type="match status" value="1"/>
</dbReference>
<dbReference type="AlphaFoldDB" id="A0A150RY82"/>
<accession>A0A150RY82</accession>
<evidence type="ECO:0000313" key="1">
    <source>
        <dbReference type="EMBL" id="KYF85177.1"/>
    </source>
</evidence>
<evidence type="ECO:0000313" key="2">
    <source>
        <dbReference type="Proteomes" id="UP000075635"/>
    </source>
</evidence>
<dbReference type="InterPro" id="IPR029058">
    <property type="entry name" value="AB_hydrolase_fold"/>
</dbReference>
<dbReference type="SUPFAM" id="SSF53474">
    <property type="entry name" value="alpha/beta-Hydrolases"/>
    <property type="match status" value="1"/>
</dbReference>
<comment type="caution">
    <text evidence="1">The sequence shown here is derived from an EMBL/GenBank/DDBJ whole genome shotgun (WGS) entry which is preliminary data.</text>
</comment>